<sequence>SQIGGHSSLLIDHHKAPRPDLGDEPRHQLLLLAVRSGIVSHRLTAVTRQPEGGDAQRLLDEPQRVHALVLSCQVQRHAALGVPQLQAVGSQLADNPPQCGAAAGVHGCEVNRSSLLLSCHLEAVRSERAHRQLHRLLVLMPSCQTPGAQLLDAPGKGGVAGGVSRCYVDRSLSVEAFQHEDERPELLLDELHGVFALLKCSQSGPKSDLKNCMESEP</sequence>
<keyword evidence="2" id="KW-1185">Reference proteome</keyword>
<evidence type="ECO:0000313" key="3">
    <source>
        <dbReference type="WBParaSite" id="maker-uti_cns_0008617-snap-gene-0.2-mRNA-1"/>
    </source>
</evidence>
<reference evidence="3" key="1">
    <citation type="submission" date="2016-11" db="UniProtKB">
        <authorList>
            <consortium name="WormBaseParasite"/>
        </authorList>
    </citation>
    <scope>IDENTIFICATION</scope>
</reference>
<feature type="compositionally biased region" description="Basic and acidic residues" evidence="1">
    <location>
        <begin position="11"/>
        <end position="23"/>
    </location>
</feature>
<dbReference type="AlphaFoldDB" id="A0A1I8HXF6"/>
<name>A0A1I8HXF6_9PLAT</name>
<organism evidence="2 3">
    <name type="scientific">Macrostomum lignano</name>
    <dbReference type="NCBI Taxonomy" id="282301"/>
    <lineage>
        <taxon>Eukaryota</taxon>
        <taxon>Metazoa</taxon>
        <taxon>Spiralia</taxon>
        <taxon>Lophotrochozoa</taxon>
        <taxon>Platyhelminthes</taxon>
        <taxon>Rhabditophora</taxon>
        <taxon>Macrostomorpha</taxon>
        <taxon>Macrostomida</taxon>
        <taxon>Macrostomidae</taxon>
        <taxon>Macrostomum</taxon>
    </lineage>
</organism>
<protein>
    <submittedName>
        <fullName evidence="3">DHHA2 domain-containing protein</fullName>
    </submittedName>
</protein>
<dbReference type="WBParaSite" id="maker-uti_cns_0008617-snap-gene-0.2-mRNA-1">
    <property type="protein sequence ID" value="maker-uti_cns_0008617-snap-gene-0.2-mRNA-1"/>
    <property type="gene ID" value="maker-uti_cns_0008617-snap-gene-0.2"/>
</dbReference>
<feature type="region of interest" description="Disordered" evidence="1">
    <location>
        <begin position="1"/>
        <end position="23"/>
    </location>
</feature>
<evidence type="ECO:0000313" key="2">
    <source>
        <dbReference type="Proteomes" id="UP000095280"/>
    </source>
</evidence>
<proteinExistence type="predicted"/>
<accession>A0A1I8HXF6</accession>
<dbReference type="Proteomes" id="UP000095280">
    <property type="component" value="Unplaced"/>
</dbReference>
<evidence type="ECO:0000256" key="1">
    <source>
        <dbReference type="SAM" id="MobiDB-lite"/>
    </source>
</evidence>